<dbReference type="Proteomes" id="UP000037923">
    <property type="component" value="Unassembled WGS sequence"/>
</dbReference>
<dbReference type="PANTHER" id="PTHR10693:SF87">
    <property type="entry name" value="RRM DOMAIN-CONTAINING PROTEIN"/>
    <property type="match status" value="1"/>
</dbReference>
<evidence type="ECO:0000259" key="3">
    <source>
        <dbReference type="PROSITE" id="PS50177"/>
    </source>
</evidence>
<keyword evidence="5" id="KW-1185">Reference proteome</keyword>
<feature type="compositionally biased region" description="Low complexity" evidence="2">
    <location>
        <begin position="130"/>
        <end position="149"/>
    </location>
</feature>
<dbReference type="GO" id="GO:1990904">
    <property type="term" value="C:ribonucleoprotein complex"/>
    <property type="evidence" value="ECO:0007669"/>
    <property type="project" value="TreeGrafter"/>
</dbReference>
<dbReference type="Pfam" id="PF02136">
    <property type="entry name" value="NTF2"/>
    <property type="match status" value="1"/>
</dbReference>
<dbReference type="InterPro" id="IPR032710">
    <property type="entry name" value="NTF2-like_dom_sf"/>
</dbReference>
<dbReference type="InterPro" id="IPR002075">
    <property type="entry name" value="NTF2_dom"/>
</dbReference>
<dbReference type="RefSeq" id="XP_015656920.1">
    <property type="nucleotide sequence ID" value="XM_015804346.1"/>
</dbReference>
<organism evidence="4 5">
    <name type="scientific">Leptomonas pyrrhocoris</name>
    <name type="common">Firebug parasite</name>
    <dbReference type="NCBI Taxonomy" id="157538"/>
    <lineage>
        <taxon>Eukaryota</taxon>
        <taxon>Discoba</taxon>
        <taxon>Euglenozoa</taxon>
        <taxon>Kinetoplastea</taxon>
        <taxon>Metakinetoplastina</taxon>
        <taxon>Trypanosomatida</taxon>
        <taxon>Trypanosomatidae</taxon>
        <taxon>Leishmaniinae</taxon>
        <taxon>Leptomonas</taxon>
    </lineage>
</organism>
<feature type="compositionally biased region" description="Basic and acidic residues" evidence="2">
    <location>
        <begin position="361"/>
        <end position="371"/>
    </location>
</feature>
<dbReference type="EMBL" id="LGTL01000013">
    <property type="protein sequence ID" value="KPA78481.1"/>
    <property type="molecule type" value="Genomic_DNA"/>
</dbReference>
<dbReference type="GO" id="GO:0005829">
    <property type="term" value="C:cytosol"/>
    <property type="evidence" value="ECO:0007669"/>
    <property type="project" value="TreeGrafter"/>
</dbReference>
<dbReference type="InterPro" id="IPR018222">
    <property type="entry name" value="Nuclear_transport_factor_2_euk"/>
</dbReference>
<dbReference type="OMA" id="ITFAFVQ"/>
<name>A0A0N0DUF3_LEPPY</name>
<dbReference type="AlphaFoldDB" id="A0A0N0DUF3"/>
<dbReference type="Gene3D" id="3.10.450.50">
    <property type="match status" value="1"/>
</dbReference>
<evidence type="ECO:0000256" key="1">
    <source>
        <dbReference type="ARBA" id="ARBA00022884"/>
    </source>
</evidence>
<dbReference type="VEuPathDB" id="TriTrypDB:LpyrH10_13_0440"/>
<dbReference type="InterPro" id="IPR039539">
    <property type="entry name" value="Ras_GTPase_bind_prot"/>
</dbReference>
<dbReference type="PROSITE" id="PS50177">
    <property type="entry name" value="NTF2_DOMAIN"/>
    <property type="match status" value="1"/>
</dbReference>
<feature type="region of interest" description="Disordered" evidence="2">
    <location>
        <begin position="361"/>
        <end position="416"/>
    </location>
</feature>
<comment type="caution">
    <text evidence="4">The sequence shown here is derived from an EMBL/GenBank/DDBJ whole genome shotgun (WGS) entry which is preliminary data.</text>
</comment>
<protein>
    <recommendedName>
        <fullName evidence="3">NTF2 domain-containing protein</fullName>
    </recommendedName>
</protein>
<evidence type="ECO:0000313" key="4">
    <source>
        <dbReference type="EMBL" id="KPA78481.1"/>
    </source>
</evidence>
<feature type="compositionally biased region" description="Basic and acidic residues" evidence="2">
    <location>
        <begin position="151"/>
        <end position="165"/>
    </location>
</feature>
<feature type="domain" description="NTF2" evidence="3">
    <location>
        <begin position="11"/>
        <end position="123"/>
    </location>
</feature>
<dbReference type="OrthoDB" id="267764at2759"/>
<dbReference type="SUPFAM" id="SSF54427">
    <property type="entry name" value="NTF2-like"/>
    <property type="match status" value="1"/>
</dbReference>
<proteinExistence type="predicted"/>
<evidence type="ECO:0000256" key="2">
    <source>
        <dbReference type="SAM" id="MobiDB-lite"/>
    </source>
</evidence>
<accession>A0A0N0DUF3</accession>
<reference evidence="4 5" key="1">
    <citation type="submission" date="2015-07" db="EMBL/GenBank/DDBJ databases">
        <title>High-quality genome of monoxenous trypanosomatid Leptomonas pyrrhocoris.</title>
        <authorList>
            <person name="Flegontov P."/>
            <person name="Butenko A."/>
            <person name="Firsov S."/>
            <person name="Vlcek C."/>
            <person name="Logacheva M.D."/>
            <person name="Field M."/>
            <person name="Filatov D."/>
            <person name="Flegontova O."/>
            <person name="Gerasimov E."/>
            <person name="Jackson A.P."/>
            <person name="Kelly S."/>
            <person name="Opperdoes F."/>
            <person name="O'Reilly A."/>
            <person name="Votypka J."/>
            <person name="Yurchenko V."/>
            <person name="Lukes J."/>
        </authorList>
    </citation>
    <scope>NUCLEOTIDE SEQUENCE [LARGE SCALE GENOMIC DNA]</scope>
    <source>
        <strain evidence="4">H10</strain>
    </source>
</reference>
<keyword evidence="1" id="KW-0694">RNA-binding</keyword>
<feature type="compositionally biased region" description="Basic and acidic residues" evidence="2">
    <location>
        <begin position="238"/>
        <end position="255"/>
    </location>
</feature>
<feature type="region of interest" description="Disordered" evidence="2">
    <location>
        <begin position="130"/>
        <end position="196"/>
    </location>
</feature>
<feature type="region of interest" description="Disordered" evidence="2">
    <location>
        <begin position="235"/>
        <end position="255"/>
    </location>
</feature>
<dbReference type="PANTHER" id="PTHR10693">
    <property type="entry name" value="RAS GTPASE-ACTIVATING PROTEIN-BINDING PROTEIN"/>
    <property type="match status" value="1"/>
</dbReference>
<feature type="compositionally biased region" description="Low complexity" evidence="2">
    <location>
        <begin position="173"/>
        <end position="188"/>
    </location>
</feature>
<evidence type="ECO:0000313" key="5">
    <source>
        <dbReference type="Proteomes" id="UP000037923"/>
    </source>
</evidence>
<dbReference type="GO" id="GO:0003729">
    <property type="term" value="F:mRNA binding"/>
    <property type="evidence" value="ECO:0007669"/>
    <property type="project" value="TreeGrafter"/>
</dbReference>
<dbReference type="GeneID" id="26906388"/>
<gene>
    <name evidence="4" type="ORF">ABB37_06099</name>
</gene>
<sequence>MRPADARLQSLGATFAVHYYTTLVEAPEKLAALYTPSAHVVHSFKKASGVAEITALLTTVTAAGVTEVKLEDVSTTRTTAGGIKVTITGQLLGQASPQGFTQEVEMRELESNVFGITSDRLSHTVAAHTAWTAEETPKTTAAEEPAAADVEPEKGRNEDGKEKAQSRKPTPAPAAAAAAAAEESAPAADAEEPVKKPTSFAEALKMKKMGEGAAFSNKAVRVVASDKAGAVSAAAAAKSEKAEKGEKKHAIKKADRPVGTAATAASTSPVTDRAAALVYYDIILKELDPAVTEDEVLALVTPVAPVKLVHVVKGEKRRRIKEADGVAAASTLTFAFVQLERPADAPASHVKNVVTKLSEHHKDLHVEEVREKKKAPAHGSPRAARKPMASAQRRKPAEHTKDSATAPVKPQQKKRE</sequence>